<dbReference type="GO" id="GO:0016192">
    <property type="term" value="P:vesicle-mediated transport"/>
    <property type="evidence" value="ECO:0007669"/>
    <property type="project" value="UniProtKB-KW"/>
</dbReference>
<dbReference type="OrthoDB" id="8918678at2759"/>
<dbReference type="HOGENOM" id="CLU_012237_0_0_1"/>
<evidence type="ECO:0000256" key="4">
    <source>
        <dbReference type="ARBA" id="ARBA00021659"/>
    </source>
</evidence>
<dbReference type="GO" id="GO:0070973">
    <property type="term" value="P:protein localization to endoplasmic reticulum exit site"/>
    <property type="evidence" value="ECO:0007669"/>
    <property type="project" value="TreeGrafter"/>
</dbReference>
<dbReference type="GO" id="GO:0012507">
    <property type="term" value="C:ER to Golgi transport vesicle membrane"/>
    <property type="evidence" value="ECO:0007669"/>
    <property type="project" value="TreeGrafter"/>
</dbReference>
<evidence type="ECO:0000256" key="11">
    <source>
        <dbReference type="SAM" id="MobiDB-lite"/>
    </source>
</evidence>
<proteinExistence type="inferred from homology"/>
<evidence type="ECO:0000256" key="3">
    <source>
        <dbReference type="ARBA" id="ARBA00020746"/>
    </source>
</evidence>
<dbReference type="GO" id="GO:0070971">
    <property type="term" value="C:endoplasmic reticulum exit site"/>
    <property type="evidence" value="ECO:0007669"/>
    <property type="project" value="TreeGrafter"/>
</dbReference>
<comment type="subcellular location">
    <subcellularLocation>
        <location evidence="1">Endoplasmic reticulum membrane</location>
        <topology evidence="1">Peripheral membrane protein</topology>
        <orientation evidence="1">Cytoplasmic side</orientation>
    </subcellularLocation>
</comment>
<dbReference type="Proteomes" id="UP000012174">
    <property type="component" value="Unassembled WGS sequence"/>
</dbReference>
<feature type="region of interest" description="Disordered" evidence="11">
    <location>
        <begin position="273"/>
        <end position="306"/>
    </location>
</feature>
<dbReference type="PANTHER" id="PTHR13402:SF6">
    <property type="entry name" value="SECRETORY 16, ISOFORM I"/>
    <property type="match status" value="1"/>
</dbReference>
<comment type="function">
    <text evidence="8">Involved in the initiation of assembly of the COPII coat required for the formation of transport vesicles from the endoplasmic reticulum (ER) and the selection of cargo molecules. Also involved in autophagy.</text>
</comment>
<dbReference type="OMA" id="YIFARTH"/>
<sequence>MSPGADLTAISSSMTNMQADTIDSSAMEQIRKCLLSGDREKAVWAAVDKRLWGHAMLIANTTQSADLYKQVAQEFIKKEVNYPGHNNESLAALYSVLSTNFDEYGRAEAAHICYIFARTHAVFGGLDDSNAHFVLVGADHRRQADQFAKDTEALLLSEVYEYGLSLPGGLNVLQGCPHLAAYKLQHAATLAEHGFKDKALQYCDAITNAMMSQTKRSPYYNLALESSVEDLAKRLKLAPKEGSSSWISKPSMDKVSSGMWNRFNKFVAGEDTDAAGEAPTGENGGEVGPFARIAGGTPTISPSPSTSNFEVYANGLSGSTPSAPTIAGTRAGSRYAPAATQASPYDPNDDARGRPKKKTIFDDDDDIPALKQPQEKSKSEKDRENEELFRKVAEEEAKRAAEAKPAKKGWGFGGWFGGGGAKKEEQIGNKPIKAKLGEQSSFVYDPDLKRWINKKPGAENTPAKTATPPPPRSNSASRLGTGTPPPPMASHSAPPPSLSRPPSAAPPLARAGLTKPPSQESLLAPPMMMRSVSNQSAASAISDASASGGPPGPARSPSMPPRPATSLSNASSIDDLLGAAGARRGASRKPRKSGRYVDVMAK</sequence>
<reference evidence="14" key="1">
    <citation type="journal article" date="2013" name="Genome Announc.">
        <title>Draft genome sequence of the grapevine dieback fungus Eutypa lata UCR-EL1.</title>
        <authorList>
            <person name="Blanco-Ulate B."/>
            <person name="Rolshausen P.E."/>
            <person name="Cantu D."/>
        </authorList>
    </citation>
    <scope>NUCLEOTIDE SEQUENCE [LARGE SCALE GENOMIC DNA]</scope>
    <source>
        <strain evidence="14">UCR-EL1</strain>
    </source>
</reference>
<evidence type="ECO:0000313" key="13">
    <source>
        <dbReference type="EMBL" id="EMR72784.1"/>
    </source>
</evidence>
<dbReference type="InterPro" id="IPR024298">
    <property type="entry name" value="Sec16_Sec23-bd"/>
</dbReference>
<keyword evidence="5" id="KW-0813">Transport</keyword>
<organism evidence="13 14">
    <name type="scientific">Eutypa lata (strain UCR-EL1)</name>
    <name type="common">Grapevine dieback disease fungus</name>
    <name type="synonym">Eutypa armeniacae</name>
    <dbReference type="NCBI Taxonomy" id="1287681"/>
    <lineage>
        <taxon>Eukaryota</taxon>
        <taxon>Fungi</taxon>
        <taxon>Dikarya</taxon>
        <taxon>Ascomycota</taxon>
        <taxon>Pezizomycotina</taxon>
        <taxon>Sordariomycetes</taxon>
        <taxon>Xylariomycetidae</taxon>
        <taxon>Xylariales</taxon>
        <taxon>Diatrypaceae</taxon>
        <taxon>Eutypa</taxon>
    </lineage>
</organism>
<dbReference type="AlphaFoldDB" id="M7T1H0"/>
<name>M7T1H0_EUTLA</name>
<keyword evidence="6" id="KW-0256">Endoplasmic reticulum</keyword>
<dbReference type="STRING" id="1287681.M7T1H0"/>
<evidence type="ECO:0000256" key="2">
    <source>
        <dbReference type="ARBA" id="ARBA00005927"/>
    </source>
</evidence>
<evidence type="ECO:0000256" key="10">
    <source>
        <dbReference type="ARBA" id="ARBA00030878"/>
    </source>
</evidence>
<evidence type="ECO:0000313" key="14">
    <source>
        <dbReference type="Proteomes" id="UP000012174"/>
    </source>
</evidence>
<feature type="compositionally biased region" description="Pro residues" evidence="11">
    <location>
        <begin position="550"/>
        <end position="563"/>
    </location>
</feature>
<evidence type="ECO:0000256" key="5">
    <source>
        <dbReference type="ARBA" id="ARBA00022448"/>
    </source>
</evidence>
<comment type="similarity">
    <text evidence="2">Belongs to the SEC16 family.</text>
</comment>
<evidence type="ECO:0000256" key="7">
    <source>
        <dbReference type="ARBA" id="ARBA00022892"/>
    </source>
</evidence>
<keyword evidence="7" id="KW-0931">ER-Golgi transport</keyword>
<feature type="compositionally biased region" description="Pro residues" evidence="11">
    <location>
        <begin position="483"/>
        <end position="505"/>
    </location>
</feature>
<evidence type="ECO:0000256" key="6">
    <source>
        <dbReference type="ARBA" id="ARBA00022824"/>
    </source>
</evidence>
<feature type="region of interest" description="Disordered" evidence="11">
    <location>
        <begin position="319"/>
        <end position="602"/>
    </location>
</feature>
<accession>M7T1H0</accession>
<dbReference type="EMBL" id="KB705382">
    <property type="protein sequence ID" value="EMR72784.1"/>
    <property type="molecule type" value="Genomic_DNA"/>
</dbReference>
<evidence type="ECO:0000256" key="9">
    <source>
        <dbReference type="ARBA" id="ARBA00030650"/>
    </source>
</evidence>
<evidence type="ECO:0000259" key="12">
    <source>
        <dbReference type="Pfam" id="PF12931"/>
    </source>
</evidence>
<feature type="domain" description="Sec16 Sec23-binding" evidence="12">
    <location>
        <begin position="101"/>
        <end position="270"/>
    </location>
</feature>
<dbReference type="Gene3D" id="1.25.40.1030">
    <property type="match status" value="1"/>
</dbReference>
<protein>
    <recommendedName>
        <fullName evidence="4">COPII coat assembly protein SEC16</fullName>
    </recommendedName>
    <alternativeName>
        <fullName evidence="3">COPII coat assembly protein sec16</fullName>
    </alternativeName>
    <alternativeName>
        <fullName evidence="9 10">protein transport protein SEC16</fullName>
    </alternativeName>
</protein>
<feature type="compositionally biased region" description="Low complexity" evidence="11">
    <location>
        <begin position="297"/>
        <end position="306"/>
    </location>
</feature>
<dbReference type="GO" id="GO:0007030">
    <property type="term" value="P:Golgi organization"/>
    <property type="evidence" value="ECO:0007669"/>
    <property type="project" value="TreeGrafter"/>
</dbReference>
<feature type="compositionally biased region" description="Gly residues" evidence="11">
    <location>
        <begin position="410"/>
        <end position="420"/>
    </location>
</feature>
<dbReference type="Pfam" id="PF12931">
    <property type="entry name" value="TPR_Sec16"/>
    <property type="match status" value="1"/>
</dbReference>
<dbReference type="PANTHER" id="PTHR13402">
    <property type="entry name" value="RGPR-RELATED"/>
    <property type="match status" value="1"/>
</dbReference>
<dbReference type="KEGG" id="ela:UCREL1_155"/>
<dbReference type="CDD" id="cd09233">
    <property type="entry name" value="ACE1-Sec16-like"/>
    <property type="match status" value="1"/>
</dbReference>
<dbReference type="eggNOG" id="KOG1913">
    <property type="taxonomic scope" value="Eukaryota"/>
</dbReference>
<dbReference type="GO" id="GO:0005789">
    <property type="term" value="C:endoplasmic reticulum membrane"/>
    <property type="evidence" value="ECO:0007669"/>
    <property type="project" value="UniProtKB-SubCell"/>
</dbReference>
<feature type="compositionally biased region" description="Basic and acidic residues" evidence="11">
    <location>
        <begin position="373"/>
        <end position="405"/>
    </location>
</feature>
<evidence type="ECO:0000256" key="1">
    <source>
        <dbReference type="ARBA" id="ARBA00004397"/>
    </source>
</evidence>
<gene>
    <name evidence="13" type="ORF">UCREL1_155</name>
</gene>
<feature type="compositionally biased region" description="Basic residues" evidence="11">
    <location>
        <begin position="585"/>
        <end position="594"/>
    </location>
</feature>
<feature type="compositionally biased region" description="Low complexity" evidence="11">
    <location>
        <begin position="536"/>
        <end position="548"/>
    </location>
</feature>
<keyword evidence="14" id="KW-1185">Reference proteome</keyword>
<evidence type="ECO:0000256" key="8">
    <source>
        <dbReference type="ARBA" id="ARBA00024687"/>
    </source>
</evidence>